<evidence type="ECO:0000313" key="3">
    <source>
        <dbReference type="Proteomes" id="UP001138500"/>
    </source>
</evidence>
<keyword evidence="3" id="KW-1185">Reference proteome</keyword>
<feature type="region of interest" description="Disordered" evidence="1">
    <location>
        <begin position="1"/>
        <end position="28"/>
    </location>
</feature>
<evidence type="ECO:0000313" key="2">
    <source>
        <dbReference type="EMBL" id="KAH9819363.1"/>
    </source>
</evidence>
<accession>A0A9W7VZ24</accession>
<name>A0A9W7VZ24_9PEZI</name>
<reference evidence="2 3" key="2">
    <citation type="journal article" date="2021" name="Curr. Genet.">
        <title>Genetic response to nitrogen starvation in the aggressive Eucalyptus foliar pathogen Teratosphaeria destructans.</title>
        <authorList>
            <person name="Havenga M."/>
            <person name="Wingfield B.D."/>
            <person name="Wingfield M.J."/>
            <person name="Dreyer L.L."/>
            <person name="Roets F."/>
            <person name="Aylward J."/>
        </authorList>
    </citation>
    <scope>NUCLEOTIDE SEQUENCE [LARGE SCALE GENOMIC DNA]</scope>
    <source>
        <strain evidence="2">CMW44962</strain>
    </source>
</reference>
<proteinExistence type="predicted"/>
<dbReference type="Proteomes" id="UP001138500">
    <property type="component" value="Unassembled WGS sequence"/>
</dbReference>
<gene>
    <name evidence="2" type="ORF">Tdes44962_MAKER05201</name>
</gene>
<organism evidence="2 3">
    <name type="scientific">Teratosphaeria destructans</name>
    <dbReference type="NCBI Taxonomy" id="418781"/>
    <lineage>
        <taxon>Eukaryota</taxon>
        <taxon>Fungi</taxon>
        <taxon>Dikarya</taxon>
        <taxon>Ascomycota</taxon>
        <taxon>Pezizomycotina</taxon>
        <taxon>Dothideomycetes</taxon>
        <taxon>Dothideomycetidae</taxon>
        <taxon>Mycosphaerellales</taxon>
        <taxon>Teratosphaeriaceae</taxon>
        <taxon>Teratosphaeria</taxon>
    </lineage>
</organism>
<protein>
    <submittedName>
        <fullName evidence="2">Uncharacterized protein</fullName>
    </submittedName>
</protein>
<dbReference type="EMBL" id="RIBY02002323">
    <property type="protein sequence ID" value="KAH9819363.1"/>
    <property type="molecule type" value="Genomic_DNA"/>
</dbReference>
<sequence length="171" mass="19242">MRPPKVPQRPTHPHPENILLQPQHPRHDPDVIVQHHSEQHIILKPILPARRSLGRREEELHGARRHDIEQRVELHDGIFAQVRGVEKLVVESSGVRPVVVPFAYPRGGLVDCILPQELGLILDPIRAPGPAQDLLAVRAGGILILCFPHKNNGQLHVSSPPFYIMWVTYTG</sequence>
<reference evidence="2 3" key="1">
    <citation type="journal article" date="2018" name="IMA Fungus">
        <title>IMA Genome-F 10: Nine draft genome sequences of Claviceps purpurea s.lat., including C. arundinis, C. humidiphila, and C. cf. spartinae, pseudomolecules for the pitch canker pathogen Fusarium circinatum, draft genome of Davidsoniella eucalypti, Grosmannia galeiformis, Quambalaria eucalypti, and Teratosphaeria destructans.</title>
        <authorList>
            <person name="Wingfield B.D."/>
            <person name="Liu M."/>
            <person name="Nguyen H.D."/>
            <person name="Lane F.A."/>
            <person name="Morgan S.W."/>
            <person name="De Vos L."/>
            <person name="Wilken P.M."/>
            <person name="Duong T.A."/>
            <person name="Aylward J."/>
            <person name="Coetzee M.P."/>
            <person name="Dadej K."/>
            <person name="De Beer Z.W."/>
            <person name="Findlay W."/>
            <person name="Havenga M."/>
            <person name="Kolarik M."/>
            <person name="Menzies J.G."/>
            <person name="Naidoo K."/>
            <person name="Pochopski O."/>
            <person name="Shoukouhi P."/>
            <person name="Santana Q.C."/>
            <person name="Seifert K.A."/>
            <person name="Soal N."/>
            <person name="Steenkamp E.T."/>
            <person name="Tatham C.T."/>
            <person name="van der Nest M.A."/>
            <person name="Wingfield M.J."/>
        </authorList>
    </citation>
    <scope>NUCLEOTIDE SEQUENCE [LARGE SCALE GENOMIC DNA]</scope>
    <source>
        <strain evidence="2">CMW44962</strain>
    </source>
</reference>
<comment type="caution">
    <text evidence="2">The sequence shown here is derived from an EMBL/GenBank/DDBJ whole genome shotgun (WGS) entry which is preliminary data.</text>
</comment>
<evidence type="ECO:0000256" key="1">
    <source>
        <dbReference type="SAM" id="MobiDB-lite"/>
    </source>
</evidence>
<dbReference type="AlphaFoldDB" id="A0A9W7VZ24"/>